<protein>
    <submittedName>
        <fullName evidence="8">SigE family RNA polymerase sigma factor</fullName>
    </submittedName>
</protein>
<dbReference type="InterPro" id="IPR036388">
    <property type="entry name" value="WH-like_DNA-bd_sf"/>
</dbReference>
<keyword evidence="9" id="KW-1185">Reference proteome</keyword>
<feature type="domain" description="RNA polymerase sigma factor 70 region 4 type 2" evidence="7">
    <location>
        <begin position="112"/>
        <end position="162"/>
    </location>
</feature>
<evidence type="ECO:0000256" key="4">
    <source>
        <dbReference type="ARBA" id="ARBA00023125"/>
    </source>
</evidence>
<evidence type="ECO:0000259" key="6">
    <source>
        <dbReference type="Pfam" id="PF04542"/>
    </source>
</evidence>
<dbReference type="SUPFAM" id="SSF88659">
    <property type="entry name" value="Sigma3 and sigma4 domains of RNA polymerase sigma factors"/>
    <property type="match status" value="1"/>
</dbReference>
<reference evidence="9" key="1">
    <citation type="journal article" date="2019" name="Int. J. Syst. Evol. Microbiol.">
        <title>The Global Catalogue of Microorganisms (GCM) 10K type strain sequencing project: providing services to taxonomists for standard genome sequencing and annotation.</title>
        <authorList>
            <consortium name="The Broad Institute Genomics Platform"/>
            <consortium name="The Broad Institute Genome Sequencing Center for Infectious Disease"/>
            <person name="Wu L."/>
            <person name="Ma J."/>
        </authorList>
    </citation>
    <scope>NUCLEOTIDE SEQUENCE [LARGE SCALE GENOMIC DNA]</scope>
    <source>
        <strain evidence="9">NCAIM B.02333</strain>
    </source>
</reference>
<dbReference type="Gene3D" id="1.10.1740.10">
    <property type="match status" value="1"/>
</dbReference>
<dbReference type="Pfam" id="PF04542">
    <property type="entry name" value="Sigma70_r2"/>
    <property type="match status" value="1"/>
</dbReference>
<dbReference type="InterPro" id="IPR007627">
    <property type="entry name" value="RNA_pol_sigma70_r2"/>
</dbReference>
<evidence type="ECO:0000256" key="1">
    <source>
        <dbReference type="ARBA" id="ARBA00010641"/>
    </source>
</evidence>
<feature type="domain" description="RNA polymerase sigma-70 region 2" evidence="6">
    <location>
        <begin position="13"/>
        <end position="81"/>
    </location>
</feature>
<evidence type="ECO:0000259" key="7">
    <source>
        <dbReference type="Pfam" id="PF08281"/>
    </source>
</evidence>
<proteinExistence type="inferred from homology"/>
<dbReference type="PANTHER" id="PTHR43133">
    <property type="entry name" value="RNA POLYMERASE ECF-TYPE SIGMA FACTO"/>
    <property type="match status" value="1"/>
</dbReference>
<keyword evidence="5" id="KW-0804">Transcription</keyword>
<dbReference type="Gene3D" id="1.10.10.10">
    <property type="entry name" value="Winged helix-like DNA-binding domain superfamily/Winged helix DNA-binding domain"/>
    <property type="match status" value="1"/>
</dbReference>
<dbReference type="EMBL" id="JBHRWW010000024">
    <property type="protein sequence ID" value="MFC3690441.1"/>
    <property type="molecule type" value="Genomic_DNA"/>
</dbReference>
<keyword evidence="2" id="KW-0805">Transcription regulation</keyword>
<evidence type="ECO:0000313" key="9">
    <source>
        <dbReference type="Proteomes" id="UP001595685"/>
    </source>
</evidence>
<evidence type="ECO:0000256" key="3">
    <source>
        <dbReference type="ARBA" id="ARBA00023082"/>
    </source>
</evidence>
<keyword evidence="4" id="KW-0238">DNA-binding</keyword>
<dbReference type="InterPro" id="IPR013249">
    <property type="entry name" value="RNA_pol_sigma70_r4_t2"/>
</dbReference>
<evidence type="ECO:0000256" key="5">
    <source>
        <dbReference type="ARBA" id="ARBA00023163"/>
    </source>
</evidence>
<evidence type="ECO:0000256" key="2">
    <source>
        <dbReference type="ARBA" id="ARBA00023015"/>
    </source>
</evidence>
<sequence length="178" mass="20294">MDGAAGFRQYVLRRQRELLRVAWLLCGDWDAAEDLVQTALAKAWLRWDRLDHDVDEDRVAHAYVRRVLVSTSHDWRSRRWRGERPTALLPEPGRDQLRQSQDERSLEVRWVLVAAVQALPPRQRAVIVLRYFDDATEADTAAALGCSVGTVKSQTSKALTALRRHPGLPELQMQGSTT</sequence>
<dbReference type="Pfam" id="PF08281">
    <property type="entry name" value="Sigma70_r4_2"/>
    <property type="match status" value="1"/>
</dbReference>
<dbReference type="SUPFAM" id="SSF88946">
    <property type="entry name" value="Sigma2 domain of RNA polymerase sigma factors"/>
    <property type="match status" value="1"/>
</dbReference>
<dbReference type="PANTHER" id="PTHR43133:SF50">
    <property type="entry name" value="ECF RNA POLYMERASE SIGMA FACTOR SIGM"/>
    <property type="match status" value="1"/>
</dbReference>
<dbReference type="InterPro" id="IPR014325">
    <property type="entry name" value="RNA_pol_sigma-E_actinobac"/>
</dbReference>
<name>A0ABV7WN51_9MICO</name>
<dbReference type="InterPro" id="IPR013324">
    <property type="entry name" value="RNA_pol_sigma_r3/r4-like"/>
</dbReference>
<comment type="caution">
    <text evidence="8">The sequence shown here is derived from an EMBL/GenBank/DDBJ whole genome shotgun (WGS) entry which is preliminary data.</text>
</comment>
<keyword evidence="3" id="KW-0731">Sigma factor</keyword>
<gene>
    <name evidence="8" type="ORF">ACFOLH_18995</name>
</gene>
<comment type="similarity">
    <text evidence="1">Belongs to the sigma-70 factor family. ECF subfamily.</text>
</comment>
<dbReference type="InterPro" id="IPR014284">
    <property type="entry name" value="RNA_pol_sigma-70_dom"/>
</dbReference>
<dbReference type="RefSeq" id="WP_340290881.1">
    <property type="nucleotide sequence ID" value="NZ_JBBEOI010000025.1"/>
</dbReference>
<dbReference type="NCBIfam" id="TIGR02937">
    <property type="entry name" value="sigma70-ECF"/>
    <property type="match status" value="1"/>
</dbReference>
<dbReference type="NCBIfam" id="TIGR02983">
    <property type="entry name" value="SigE-fam_strep"/>
    <property type="match status" value="1"/>
</dbReference>
<dbReference type="InterPro" id="IPR039425">
    <property type="entry name" value="RNA_pol_sigma-70-like"/>
</dbReference>
<organism evidence="8 9">
    <name type="scientific">Aquipuribacter hungaricus</name>
    <dbReference type="NCBI Taxonomy" id="545624"/>
    <lineage>
        <taxon>Bacteria</taxon>
        <taxon>Bacillati</taxon>
        <taxon>Actinomycetota</taxon>
        <taxon>Actinomycetes</taxon>
        <taxon>Micrococcales</taxon>
        <taxon>Intrasporangiaceae</taxon>
        <taxon>Aquipuribacter</taxon>
    </lineage>
</organism>
<dbReference type="InterPro" id="IPR013325">
    <property type="entry name" value="RNA_pol_sigma_r2"/>
</dbReference>
<dbReference type="Proteomes" id="UP001595685">
    <property type="component" value="Unassembled WGS sequence"/>
</dbReference>
<evidence type="ECO:0000313" key="8">
    <source>
        <dbReference type="EMBL" id="MFC3690441.1"/>
    </source>
</evidence>
<accession>A0ABV7WN51</accession>